<dbReference type="NCBIfam" id="NF006617">
    <property type="entry name" value="PRK09184.1"/>
    <property type="match status" value="1"/>
</dbReference>
<reference evidence="3" key="1">
    <citation type="journal article" date="2018" name="Front. Microbiol.">
        <title>Genome-Based Analysis Reveals the Taxonomy and Diversity of the Family Idiomarinaceae.</title>
        <authorList>
            <person name="Liu Y."/>
            <person name="Lai Q."/>
            <person name="Shao Z."/>
        </authorList>
    </citation>
    <scope>NUCLEOTIDE SEQUENCE [LARGE SCALE GENOMIC DNA]</scope>
    <source>
        <strain evidence="3">R22</strain>
    </source>
</reference>
<dbReference type="EMBL" id="PIQC01000004">
    <property type="protein sequence ID" value="RUO69548.1"/>
    <property type="molecule type" value="Genomic_DNA"/>
</dbReference>
<dbReference type="PROSITE" id="PS50075">
    <property type="entry name" value="CARRIER"/>
    <property type="match status" value="1"/>
</dbReference>
<dbReference type="InterPro" id="IPR009081">
    <property type="entry name" value="PP-bd_ACP"/>
</dbReference>
<dbReference type="RefSeq" id="WP_054488782.1">
    <property type="nucleotide sequence ID" value="NZ_PIQC01000004.1"/>
</dbReference>
<feature type="domain" description="Carrier" evidence="1">
    <location>
        <begin position="3"/>
        <end position="90"/>
    </location>
</feature>
<gene>
    <name evidence="2" type="ORF">CWI78_06400</name>
</gene>
<evidence type="ECO:0000313" key="3">
    <source>
        <dbReference type="Proteomes" id="UP000288058"/>
    </source>
</evidence>
<keyword evidence="3" id="KW-1185">Reference proteome</keyword>
<dbReference type="SUPFAM" id="SSF47336">
    <property type="entry name" value="ACP-like"/>
    <property type="match status" value="1"/>
</dbReference>
<evidence type="ECO:0000259" key="1">
    <source>
        <dbReference type="PROSITE" id="PS50075"/>
    </source>
</evidence>
<dbReference type="InterPro" id="IPR036736">
    <property type="entry name" value="ACP-like_sf"/>
</dbReference>
<proteinExistence type="predicted"/>
<accession>A0A432Z029</accession>
<sequence length="90" mass="9919">MTENLKQEIKALIIESLDLEDVEVSDINDSAALFGDDDDGLNLDSIDALELGLAIKKKYDVKLDANSAETKKHFYSVDTLADFVANNRGE</sequence>
<name>A0A432Z029_9GAMM</name>
<dbReference type="OrthoDB" id="9803943at2"/>
<protein>
    <submittedName>
        <fullName evidence="2">Acyl carrier protein</fullName>
    </submittedName>
</protein>
<organism evidence="2 3">
    <name type="scientific">Idiomarina ramblicola</name>
    <dbReference type="NCBI Taxonomy" id="263724"/>
    <lineage>
        <taxon>Bacteria</taxon>
        <taxon>Pseudomonadati</taxon>
        <taxon>Pseudomonadota</taxon>
        <taxon>Gammaproteobacteria</taxon>
        <taxon>Alteromonadales</taxon>
        <taxon>Idiomarinaceae</taxon>
        <taxon>Idiomarina</taxon>
    </lineage>
</organism>
<comment type="caution">
    <text evidence="2">The sequence shown here is derived from an EMBL/GenBank/DDBJ whole genome shotgun (WGS) entry which is preliminary data.</text>
</comment>
<dbReference type="Proteomes" id="UP000288058">
    <property type="component" value="Unassembled WGS sequence"/>
</dbReference>
<dbReference type="Gene3D" id="1.10.1200.10">
    <property type="entry name" value="ACP-like"/>
    <property type="match status" value="1"/>
</dbReference>
<evidence type="ECO:0000313" key="2">
    <source>
        <dbReference type="EMBL" id="RUO69548.1"/>
    </source>
</evidence>
<dbReference type="AlphaFoldDB" id="A0A432Z029"/>
<dbReference type="GeneID" id="78250911"/>